<name>A0AAD3XZR1_NEPGR</name>
<evidence type="ECO:0000313" key="2">
    <source>
        <dbReference type="EMBL" id="GMH23847.1"/>
    </source>
</evidence>
<sequence length="83" mass="8999">MGQGPDLKPNPGQLETISIQPAAPIDAREASQRINSKKEKQPWNTQGQLPLSHLETTTLLGKPPTHCPRIIGLSSLTPLARVE</sequence>
<accession>A0AAD3XZR1</accession>
<dbReference type="AlphaFoldDB" id="A0AAD3XZR1"/>
<proteinExistence type="predicted"/>
<comment type="caution">
    <text evidence="2">The sequence shown here is derived from an EMBL/GenBank/DDBJ whole genome shotgun (WGS) entry which is preliminary data.</text>
</comment>
<gene>
    <name evidence="2" type="ORF">Nepgr_025690</name>
</gene>
<feature type="compositionally biased region" description="Polar residues" evidence="1">
    <location>
        <begin position="42"/>
        <end position="59"/>
    </location>
</feature>
<feature type="compositionally biased region" description="Basic and acidic residues" evidence="1">
    <location>
        <begin position="26"/>
        <end position="41"/>
    </location>
</feature>
<dbReference type="Proteomes" id="UP001279734">
    <property type="component" value="Unassembled WGS sequence"/>
</dbReference>
<keyword evidence="3" id="KW-1185">Reference proteome</keyword>
<dbReference type="EMBL" id="BSYO01000027">
    <property type="protein sequence ID" value="GMH23847.1"/>
    <property type="molecule type" value="Genomic_DNA"/>
</dbReference>
<evidence type="ECO:0000313" key="3">
    <source>
        <dbReference type="Proteomes" id="UP001279734"/>
    </source>
</evidence>
<feature type="region of interest" description="Disordered" evidence="1">
    <location>
        <begin position="1"/>
        <end position="83"/>
    </location>
</feature>
<evidence type="ECO:0000256" key="1">
    <source>
        <dbReference type="SAM" id="MobiDB-lite"/>
    </source>
</evidence>
<protein>
    <submittedName>
        <fullName evidence="2">Uncharacterized protein</fullName>
    </submittedName>
</protein>
<reference evidence="2" key="1">
    <citation type="submission" date="2023-05" db="EMBL/GenBank/DDBJ databases">
        <title>Nepenthes gracilis genome sequencing.</title>
        <authorList>
            <person name="Fukushima K."/>
        </authorList>
    </citation>
    <scope>NUCLEOTIDE SEQUENCE</scope>
    <source>
        <strain evidence="2">SING2019-196</strain>
    </source>
</reference>
<organism evidence="2 3">
    <name type="scientific">Nepenthes gracilis</name>
    <name type="common">Slender pitcher plant</name>
    <dbReference type="NCBI Taxonomy" id="150966"/>
    <lineage>
        <taxon>Eukaryota</taxon>
        <taxon>Viridiplantae</taxon>
        <taxon>Streptophyta</taxon>
        <taxon>Embryophyta</taxon>
        <taxon>Tracheophyta</taxon>
        <taxon>Spermatophyta</taxon>
        <taxon>Magnoliopsida</taxon>
        <taxon>eudicotyledons</taxon>
        <taxon>Gunneridae</taxon>
        <taxon>Pentapetalae</taxon>
        <taxon>Caryophyllales</taxon>
        <taxon>Nepenthaceae</taxon>
        <taxon>Nepenthes</taxon>
    </lineage>
</organism>